<dbReference type="PANTHER" id="PTHR45797:SF1">
    <property type="entry name" value="HELICASE ARIP4"/>
    <property type="match status" value="1"/>
</dbReference>
<dbReference type="Gene3D" id="1.20.120.850">
    <property type="entry name" value="SWI2/SNF2 ATPases, N-terminal domain"/>
    <property type="match status" value="1"/>
</dbReference>
<reference evidence="13" key="1">
    <citation type="submission" date="2020-06" db="EMBL/GenBank/DDBJ databases">
        <title>Draft genome of Bugula neritina, a colonial animal packing powerful symbionts and potential medicines.</title>
        <authorList>
            <person name="Rayko M."/>
        </authorList>
    </citation>
    <scope>NUCLEOTIDE SEQUENCE [LARGE SCALE GENOMIC DNA]</scope>
    <source>
        <strain evidence="13">Kwan_BN1</strain>
    </source>
</reference>
<dbReference type="Gene3D" id="3.40.50.10810">
    <property type="entry name" value="Tandem AAA-ATPase domain"/>
    <property type="match status" value="1"/>
</dbReference>
<dbReference type="PANTHER" id="PTHR45797">
    <property type="entry name" value="RAD54-LIKE"/>
    <property type="match status" value="1"/>
</dbReference>
<accession>A0A7J7J8Z5</accession>
<dbReference type="PROSITE" id="PS51194">
    <property type="entry name" value="HELICASE_CTER"/>
    <property type="match status" value="1"/>
</dbReference>
<evidence type="ECO:0000259" key="11">
    <source>
        <dbReference type="PROSITE" id="PS51192"/>
    </source>
</evidence>
<evidence type="ECO:0000313" key="14">
    <source>
        <dbReference type="Proteomes" id="UP000593567"/>
    </source>
</evidence>
<evidence type="ECO:0000259" key="12">
    <source>
        <dbReference type="PROSITE" id="PS51194"/>
    </source>
</evidence>
<keyword evidence="14" id="KW-1185">Reference proteome</keyword>
<feature type="domain" description="Helicase ATP-binding" evidence="11">
    <location>
        <begin position="303"/>
        <end position="518"/>
    </location>
</feature>
<keyword evidence="5" id="KW-0347">Helicase</keyword>
<feature type="compositionally biased region" description="Acidic residues" evidence="10">
    <location>
        <begin position="40"/>
        <end position="56"/>
    </location>
</feature>
<feature type="region of interest" description="Disordered" evidence="10">
    <location>
        <begin position="1110"/>
        <end position="1141"/>
    </location>
</feature>
<feature type="region of interest" description="Disordered" evidence="10">
    <location>
        <begin position="1171"/>
        <end position="1240"/>
    </location>
</feature>
<evidence type="ECO:0000256" key="3">
    <source>
        <dbReference type="ARBA" id="ARBA00022741"/>
    </source>
</evidence>
<dbReference type="GO" id="GO:0003677">
    <property type="term" value="F:DNA binding"/>
    <property type="evidence" value="ECO:0007669"/>
    <property type="project" value="UniProtKB-KW"/>
</dbReference>
<feature type="compositionally biased region" description="Basic and acidic residues" evidence="10">
    <location>
        <begin position="77"/>
        <end position="87"/>
    </location>
</feature>
<dbReference type="Gene3D" id="3.40.50.300">
    <property type="entry name" value="P-loop containing nucleotide triphosphate hydrolases"/>
    <property type="match status" value="2"/>
</dbReference>
<sequence length="1306" mass="145619">MAAATVESIVLSSDEEPATLADARPPSDDDYGSSITLTSSDEDSAADEEEVEEINEETVNGDSHTPVVVGEDVSSVADKEEPTDESKTTNNSLAVDEENTNKKEGSAKKKRKASPKKKSGEKVKRKRKAASERRNIRKILAENKLDMNTVAAQKEEAERKQRLAERDQLLAERENEIAAERRRIVQNDTPNLKSLLSEKLCTEHKVVELSSSDDDDCCIVLDHSSDTKQDEKEDTSADPENSGIHVDDSKNQPDSEGRVLVNVGHDGKDGDIFLSPQVGRAVKPHQIGGIRFLYDSLVESLERFKNSQGFGCILAHSMGLGKTLQVVAFTDMFMRHTEARRVLIIVPINTLQNWINEFDMWLPTAANSQGIPTEEVTPRSFKLFYINDTHKTVGARAQVIEQWTSNGGVLLLGYEMFRLLATRKTKTRKRRANAGPELIDIDLEEKNSGLQLDMQQALLDPGPDLVICDEGHRIKNSHAGISKSLKQINTKRRVVLTGYPLQNNLTEYWCMVDFVRPNFLGSKVEFSNMFERPISNGQCADSTQQDVKLMKYRAHVLHTLLCGFVQRRNHKVLMNNLPLKQEWVLMIKMSAFQRRIYNMFMEDLKYDTESCIGGTNPLKAFAVACKIWNHPDVMHTFLDKQSADNDDLELEFGIPSAAGLTNGSAAKKVKKSPSEAALLKMGRRDSPTGLCEKNAEISYDWVKPAFADYRPGVLENSGKFVILFQIIEETLRLGEKLLIFSQSLTTLNLLEQFLSRMPIPHSCLNENWSRNVTYFRLDGSTNATERERLVHQFNSRDNKDVSLFLLSTKAGCLGINLIGANRVVVLDASWNPCHDCQAVCRVYRYGQTRPCFIYRFVSDNTLERKIYDRQVNKQGMADRVVDEIQVNNNFSKKEKDQLLEYQDKDLPTIDPTNIERSCSDPVLTKVIKTNHHWVTQNPFTHESLLIEDHDQKLTRAEKRLAKEAGPSIPPSSAPTPAQPSLSTPRLSTPPSIRPPFHPDTGTKREIRPGVTMQRIAAQKDIVVPGPEQRHIKKGELLNVIRTPKGTYIQLSDGKLFAVRNRTDAESFGLQETTRTSTGLHPPNTGTSKQEAKLNSLLRGVLAKHRRPSIVSRRPPHAGVGMNGSPADSQIPTDQPAPTDSSPNFMPMVGIGPPATSNSILPVGMSGMLPGSPSDQSGHMTRVSVGSSSMPMPMSAMPPPSTGNSVMPSSSAGNMLPGDNQHLQRNNSNNSLPSTMNDMHNSMMYSQYPTNSQTSASSYEFPQANYFGSSQCQESAEYGMYAPRGYLPHNQFNRYPWPGHQPSPRIL</sequence>
<feature type="coiled-coil region" evidence="9">
    <location>
        <begin position="140"/>
        <end position="174"/>
    </location>
</feature>
<feature type="compositionally biased region" description="Pro residues" evidence="10">
    <location>
        <begin position="967"/>
        <end position="977"/>
    </location>
</feature>
<feature type="region of interest" description="Disordered" evidence="10">
    <location>
        <begin position="1"/>
        <end position="137"/>
    </location>
</feature>
<feature type="compositionally biased region" description="Basic residues" evidence="10">
    <location>
        <begin position="108"/>
        <end position="128"/>
    </location>
</feature>
<dbReference type="GO" id="GO:0005524">
    <property type="term" value="F:ATP binding"/>
    <property type="evidence" value="ECO:0007669"/>
    <property type="project" value="UniProtKB-KW"/>
</dbReference>
<evidence type="ECO:0000256" key="7">
    <source>
        <dbReference type="ARBA" id="ARBA00023125"/>
    </source>
</evidence>
<feature type="region of interest" description="Disordered" evidence="10">
    <location>
        <begin position="961"/>
        <end position="1004"/>
    </location>
</feature>
<evidence type="ECO:0000256" key="6">
    <source>
        <dbReference type="ARBA" id="ARBA00022840"/>
    </source>
</evidence>
<feature type="compositionally biased region" description="Polar residues" evidence="10">
    <location>
        <begin position="1125"/>
        <end position="1141"/>
    </location>
</feature>
<proteinExistence type="inferred from homology"/>
<dbReference type="InterPro" id="IPR014001">
    <property type="entry name" value="Helicase_ATP-bd"/>
</dbReference>
<evidence type="ECO:0000313" key="13">
    <source>
        <dbReference type="EMBL" id="KAF6022709.1"/>
    </source>
</evidence>
<dbReference type="InterPro" id="IPR044574">
    <property type="entry name" value="ARIP4-like"/>
</dbReference>
<evidence type="ECO:0000256" key="5">
    <source>
        <dbReference type="ARBA" id="ARBA00022806"/>
    </source>
</evidence>
<dbReference type="PROSITE" id="PS51192">
    <property type="entry name" value="HELICASE_ATP_BIND_1"/>
    <property type="match status" value="1"/>
</dbReference>
<dbReference type="CDD" id="cd18069">
    <property type="entry name" value="DEXHc_ARIP4"/>
    <property type="match status" value="1"/>
</dbReference>
<feature type="compositionally biased region" description="Polar residues" evidence="10">
    <location>
        <begin position="1220"/>
        <end position="1240"/>
    </location>
</feature>
<dbReference type="InterPro" id="IPR027417">
    <property type="entry name" value="P-loop_NTPase"/>
</dbReference>
<dbReference type="GO" id="GO:0005634">
    <property type="term" value="C:nucleus"/>
    <property type="evidence" value="ECO:0007669"/>
    <property type="project" value="UniProtKB-SubCell"/>
</dbReference>
<dbReference type="OrthoDB" id="2020972at2759"/>
<dbReference type="Proteomes" id="UP000593567">
    <property type="component" value="Unassembled WGS sequence"/>
</dbReference>
<dbReference type="SUPFAM" id="SSF52540">
    <property type="entry name" value="P-loop containing nucleoside triphosphate hydrolases"/>
    <property type="match status" value="2"/>
</dbReference>
<dbReference type="InterPro" id="IPR044573">
    <property type="entry name" value="ARIP4_DEXHc"/>
</dbReference>
<dbReference type="InterPro" id="IPR001650">
    <property type="entry name" value="Helicase_C-like"/>
</dbReference>
<comment type="subcellular location">
    <subcellularLocation>
        <location evidence="1">Nucleus</location>
    </subcellularLocation>
</comment>
<feature type="compositionally biased region" description="Low complexity" evidence="10">
    <location>
        <begin position="978"/>
        <end position="990"/>
    </location>
</feature>
<evidence type="ECO:0000256" key="10">
    <source>
        <dbReference type="SAM" id="MobiDB-lite"/>
    </source>
</evidence>
<keyword evidence="4" id="KW-0378">Hydrolase</keyword>
<evidence type="ECO:0000256" key="4">
    <source>
        <dbReference type="ARBA" id="ARBA00022801"/>
    </source>
</evidence>
<gene>
    <name evidence="13" type="ORF">EB796_018985</name>
</gene>
<keyword evidence="6" id="KW-0067">ATP-binding</keyword>
<dbReference type="InterPro" id="IPR000330">
    <property type="entry name" value="SNF2_N"/>
</dbReference>
<evidence type="ECO:0000256" key="1">
    <source>
        <dbReference type="ARBA" id="ARBA00004123"/>
    </source>
</evidence>
<dbReference type="GO" id="GO:0004386">
    <property type="term" value="F:helicase activity"/>
    <property type="evidence" value="ECO:0007669"/>
    <property type="project" value="UniProtKB-KW"/>
</dbReference>
<comment type="caution">
    <text evidence="13">The sequence shown here is derived from an EMBL/GenBank/DDBJ whole genome shotgun (WGS) entry which is preliminary data.</text>
</comment>
<feature type="compositionally biased region" description="Basic and acidic residues" evidence="10">
    <location>
        <begin position="245"/>
        <end position="257"/>
    </location>
</feature>
<organism evidence="13 14">
    <name type="scientific">Bugula neritina</name>
    <name type="common">Brown bryozoan</name>
    <name type="synonym">Sertularia neritina</name>
    <dbReference type="NCBI Taxonomy" id="10212"/>
    <lineage>
        <taxon>Eukaryota</taxon>
        <taxon>Metazoa</taxon>
        <taxon>Spiralia</taxon>
        <taxon>Lophotrochozoa</taxon>
        <taxon>Bryozoa</taxon>
        <taxon>Gymnolaemata</taxon>
        <taxon>Cheilostomatida</taxon>
        <taxon>Flustrina</taxon>
        <taxon>Buguloidea</taxon>
        <taxon>Bugulidae</taxon>
        <taxon>Bugula</taxon>
    </lineage>
</organism>
<dbReference type="SMART" id="SM00490">
    <property type="entry name" value="HELICc"/>
    <property type="match status" value="1"/>
</dbReference>
<dbReference type="GO" id="GO:0016887">
    <property type="term" value="F:ATP hydrolysis activity"/>
    <property type="evidence" value="ECO:0007669"/>
    <property type="project" value="InterPro"/>
</dbReference>
<feature type="compositionally biased region" description="Polar residues" evidence="10">
    <location>
        <begin position="1201"/>
        <end position="1212"/>
    </location>
</feature>
<evidence type="ECO:0000256" key="2">
    <source>
        <dbReference type="ARBA" id="ARBA00007025"/>
    </source>
</evidence>
<feature type="region of interest" description="Disordered" evidence="10">
    <location>
        <begin position="224"/>
        <end position="258"/>
    </location>
</feature>
<evidence type="ECO:0000256" key="9">
    <source>
        <dbReference type="SAM" id="Coils"/>
    </source>
</evidence>
<evidence type="ECO:0000256" key="8">
    <source>
        <dbReference type="ARBA" id="ARBA00023242"/>
    </source>
</evidence>
<dbReference type="CDD" id="cd18793">
    <property type="entry name" value="SF2_C_SNF"/>
    <property type="match status" value="1"/>
</dbReference>
<dbReference type="InterPro" id="IPR038718">
    <property type="entry name" value="SNF2-like_sf"/>
</dbReference>
<keyword evidence="8" id="KW-0539">Nucleus</keyword>
<dbReference type="InterPro" id="IPR049730">
    <property type="entry name" value="SNF2/RAD54-like_C"/>
</dbReference>
<dbReference type="Pfam" id="PF00176">
    <property type="entry name" value="SNF2-rel_dom"/>
    <property type="match status" value="1"/>
</dbReference>
<keyword evidence="3" id="KW-0547">Nucleotide-binding</keyword>
<dbReference type="Pfam" id="PF00271">
    <property type="entry name" value="Helicase_C"/>
    <property type="match status" value="1"/>
</dbReference>
<keyword evidence="9" id="KW-0175">Coiled coil</keyword>
<feature type="domain" description="Helicase C-terminal" evidence="12">
    <location>
        <begin position="725"/>
        <end position="888"/>
    </location>
</feature>
<protein>
    <submittedName>
        <fullName evidence="13">RAD54L2</fullName>
    </submittedName>
</protein>
<name>A0A7J7J8Z5_BUGNE</name>
<keyword evidence="7" id="KW-0238">DNA-binding</keyword>
<feature type="compositionally biased region" description="Basic and acidic residues" evidence="10">
    <location>
        <begin position="224"/>
        <end position="235"/>
    </location>
</feature>
<dbReference type="SMART" id="SM00487">
    <property type="entry name" value="DEXDc"/>
    <property type="match status" value="1"/>
</dbReference>
<dbReference type="EMBL" id="VXIV02002814">
    <property type="protein sequence ID" value="KAF6022709.1"/>
    <property type="molecule type" value="Genomic_DNA"/>
</dbReference>
<comment type="similarity">
    <text evidence="2">Belongs to the SNF2/RAD54 helicase family.</text>
</comment>